<dbReference type="Pfam" id="PF05577">
    <property type="entry name" value="Peptidase_S28"/>
    <property type="match status" value="1"/>
</dbReference>
<dbReference type="Gene3D" id="1.20.120.980">
    <property type="entry name" value="Serine carboxypeptidase S28, SKS domain"/>
    <property type="match status" value="1"/>
</dbReference>
<evidence type="ECO:0000256" key="5">
    <source>
        <dbReference type="ARBA" id="ARBA00023180"/>
    </source>
</evidence>
<name>A0A9Q0MWF6_9DIPT</name>
<dbReference type="GO" id="GO:0006508">
    <property type="term" value="P:proteolysis"/>
    <property type="evidence" value="ECO:0007669"/>
    <property type="project" value="UniProtKB-KW"/>
</dbReference>
<dbReference type="InterPro" id="IPR029058">
    <property type="entry name" value="AB_hydrolase_fold"/>
</dbReference>
<evidence type="ECO:0000256" key="4">
    <source>
        <dbReference type="ARBA" id="ARBA00022801"/>
    </source>
</evidence>
<protein>
    <submittedName>
        <fullName evidence="7">Serine protease K12H4.7</fullName>
    </submittedName>
</protein>
<dbReference type="GO" id="GO:0008239">
    <property type="term" value="F:dipeptidyl-peptidase activity"/>
    <property type="evidence" value="ECO:0007669"/>
    <property type="project" value="TreeGrafter"/>
</dbReference>
<keyword evidence="5" id="KW-0325">Glycoprotein</keyword>
<keyword evidence="4" id="KW-0378">Hydrolase</keyword>
<feature type="signal peptide" evidence="6">
    <location>
        <begin position="1"/>
        <end position="21"/>
    </location>
</feature>
<sequence length="524" mass="60114">MTMRVPILLAVIGQVICFVCSAKIPVSHFKNLLYREPPVPEPKTPRLPELEYVEQRLDNFNSNNEATFQMVFEEYTEVIVVCIPRIESHTVLCYANSDYLYYRNDEFFVRGGPIFIYVGGEWTISPGSLRGGHMFDMARELGAQMFYTEHRYYGQSLPTPDASLENLQFLNIEQALADLAHFIVYIRGRHPEYADSQVVLVGGSYSATMVAWFRQKYPHLAVGAWASSAPVLAKVDFIEYKEVVGASIRSVGGEECYRRLEGAFSQAELLIENQNFVEFSNRFRTCDVLTNDVYDIWSMFGLFSDILAGIVQYHRTGDIEGVCEELLDPNFPTETDLDAFVRWYTRQIFGNNPADDECIDATFMSDIEFYRNTSWDHYATRSAARQWFYQTCAEYGWYQTSGSRFQPFGSSFPVELYIRWCNYVYSAIFNQHTMQVNVERKNVKYGGMNPAVKNVYFTHGSIDPWRTMGIQTDLNDQSPADVVPGASHCADLSSNSPNDSPRMREVRDRIFNLVRQWIGVDTSS</sequence>
<proteinExistence type="inferred from homology"/>
<dbReference type="PANTHER" id="PTHR11010">
    <property type="entry name" value="PROTEASE S28 PRO-X CARBOXYPEPTIDASE-RELATED"/>
    <property type="match status" value="1"/>
</dbReference>
<evidence type="ECO:0000256" key="3">
    <source>
        <dbReference type="ARBA" id="ARBA00022729"/>
    </source>
</evidence>
<dbReference type="SUPFAM" id="SSF53474">
    <property type="entry name" value="alpha/beta-Hydrolases"/>
    <property type="match status" value="1"/>
</dbReference>
<comment type="caution">
    <text evidence="7">The sequence shown here is derived from an EMBL/GenBank/DDBJ whole genome shotgun (WGS) entry which is preliminary data.</text>
</comment>
<dbReference type="EMBL" id="WJQU01000003">
    <property type="protein sequence ID" value="KAJ6639188.1"/>
    <property type="molecule type" value="Genomic_DNA"/>
</dbReference>
<dbReference type="AlphaFoldDB" id="A0A9Q0MWF6"/>
<keyword evidence="3 6" id="KW-0732">Signal</keyword>
<dbReference type="Proteomes" id="UP001151699">
    <property type="component" value="Chromosome X"/>
</dbReference>
<keyword evidence="8" id="KW-1185">Reference proteome</keyword>
<evidence type="ECO:0000256" key="2">
    <source>
        <dbReference type="ARBA" id="ARBA00022670"/>
    </source>
</evidence>
<organism evidence="7 8">
    <name type="scientific">Pseudolycoriella hygida</name>
    <dbReference type="NCBI Taxonomy" id="35572"/>
    <lineage>
        <taxon>Eukaryota</taxon>
        <taxon>Metazoa</taxon>
        <taxon>Ecdysozoa</taxon>
        <taxon>Arthropoda</taxon>
        <taxon>Hexapoda</taxon>
        <taxon>Insecta</taxon>
        <taxon>Pterygota</taxon>
        <taxon>Neoptera</taxon>
        <taxon>Endopterygota</taxon>
        <taxon>Diptera</taxon>
        <taxon>Nematocera</taxon>
        <taxon>Sciaroidea</taxon>
        <taxon>Sciaridae</taxon>
        <taxon>Pseudolycoriella</taxon>
    </lineage>
</organism>
<reference evidence="7" key="1">
    <citation type="submission" date="2022-07" db="EMBL/GenBank/DDBJ databases">
        <authorList>
            <person name="Trinca V."/>
            <person name="Uliana J.V.C."/>
            <person name="Torres T.T."/>
            <person name="Ward R.J."/>
            <person name="Monesi N."/>
        </authorList>
    </citation>
    <scope>NUCLEOTIDE SEQUENCE</scope>
    <source>
        <strain evidence="7">HSMRA1968</strain>
        <tissue evidence="7">Whole embryos</tissue>
    </source>
</reference>
<dbReference type="InterPro" id="IPR042269">
    <property type="entry name" value="Ser_carbopepase_S28_SKS"/>
</dbReference>
<evidence type="ECO:0000256" key="6">
    <source>
        <dbReference type="SAM" id="SignalP"/>
    </source>
</evidence>
<comment type="similarity">
    <text evidence="1">Belongs to the peptidase S28 family.</text>
</comment>
<evidence type="ECO:0000313" key="7">
    <source>
        <dbReference type="EMBL" id="KAJ6639188.1"/>
    </source>
</evidence>
<gene>
    <name evidence="7" type="primary">K12H4.7_6</name>
    <name evidence="7" type="ORF">Bhyg_11928</name>
</gene>
<keyword evidence="2 7" id="KW-0645">Protease</keyword>
<evidence type="ECO:0000256" key="1">
    <source>
        <dbReference type="ARBA" id="ARBA00011079"/>
    </source>
</evidence>
<dbReference type="PANTHER" id="PTHR11010:SF5">
    <property type="entry name" value="RE36938P-RELATED"/>
    <property type="match status" value="1"/>
</dbReference>
<dbReference type="OrthoDB" id="1735038at2759"/>
<evidence type="ECO:0000313" key="8">
    <source>
        <dbReference type="Proteomes" id="UP001151699"/>
    </source>
</evidence>
<dbReference type="GO" id="GO:0070008">
    <property type="term" value="F:serine-type exopeptidase activity"/>
    <property type="evidence" value="ECO:0007669"/>
    <property type="project" value="InterPro"/>
</dbReference>
<accession>A0A9Q0MWF6</accession>
<feature type="chain" id="PRO_5040259101" evidence="6">
    <location>
        <begin position="22"/>
        <end position="524"/>
    </location>
</feature>
<dbReference type="InterPro" id="IPR008758">
    <property type="entry name" value="Peptidase_S28"/>
</dbReference>
<dbReference type="Gene3D" id="3.40.50.1820">
    <property type="entry name" value="alpha/beta hydrolase"/>
    <property type="match status" value="1"/>
</dbReference>